<keyword evidence="10" id="KW-0547">Nucleotide-binding</keyword>
<dbReference type="InterPro" id="IPR001245">
    <property type="entry name" value="Ser-Thr/Tyr_kinase_cat_dom"/>
</dbReference>
<evidence type="ECO:0000313" key="23">
    <source>
        <dbReference type="RefSeq" id="XP_018492252.1"/>
    </source>
</evidence>
<evidence type="ECO:0000256" key="7">
    <source>
        <dbReference type="ARBA" id="ARBA00022692"/>
    </source>
</evidence>
<dbReference type="GO" id="GO:0016020">
    <property type="term" value="C:membrane"/>
    <property type="evidence" value="ECO:0007669"/>
    <property type="project" value="UniProtKB-SubCell"/>
</dbReference>
<keyword evidence="3" id="KW-0723">Serine/threonine-protein kinase</keyword>
<dbReference type="OrthoDB" id="4062651at2759"/>
<dbReference type="Proteomes" id="UP000504610">
    <property type="component" value="Chromosome 5"/>
</dbReference>
<dbReference type="FunFam" id="1.10.510.10:FF:000044">
    <property type="entry name" value="Putative LRR receptor-like serine/threonine-protein kinase"/>
    <property type="match status" value="1"/>
</dbReference>
<evidence type="ECO:0000256" key="2">
    <source>
        <dbReference type="ARBA" id="ARBA00012513"/>
    </source>
</evidence>
<evidence type="ECO:0000256" key="14">
    <source>
        <dbReference type="ARBA" id="ARBA00023136"/>
    </source>
</evidence>
<dbReference type="SMART" id="SM00220">
    <property type="entry name" value="S_TKc"/>
    <property type="match status" value="1"/>
</dbReference>
<protein>
    <recommendedName>
        <fullName evidence="2">non-specific serine/threonine protein kinase</fullName>
        <ecNumber evidence="2">2.7.11.1</ecNumber>
    </recommendedName>
</protein>
<keyword evidence="14 20" id="KW-0472">Membrane</keyword>
<proteinExistence type="predicted"/>
<evidence type="ECO:0000256" key="3">
    <source>
        <dbReference type="ARBA" id="ARBA00022527"/>
    </source>
</evidence>
<reference evidence="22" key="1">
    <citation type="journal article" date="2019" name="Database">
        <title>The radish genome database (RadishGD): an integrated information resource for radish genomics.</title>
        <authorList>
            <person name="Yu H.J."/>
            <person name="Baek S."/>
            <person name="Lee Y.J."/>
            <person name="Cho A."/>
            <person name="Mun J.H."/>
        </authorList>
    </citation>
    <scope>NUCLEOTIDE SEQUENCE [LARGE SCALE GENOMIC DNA]</scope>
    <source>
        <strain evidence="22">cv. WK10039</strain>
    </source>
</reference>
<evidence type="ECO:0000256" key="16">
    <source>
        <dbReference type="ARBA" id="ARBA00023180"/>
    </source>
</evidence>
<dbReference type="InterPro" id="IPR021720">
    <property type="entry name" value="Malectin_dom"/>
</dbReference>
<comment type="catalytic activity">
    <reaction evidence="18">
        <text>L-seryl-[protein] + ATP = O-phospho-L-seryl-[protein] + ADP + H(+)</text>
        <dbReference type="Rhea" id="RHEA:17989"/>
        <dbReference type="Rhea" id="RHEA-COMP:9863"/>
        <dbReference type="Rhea" id="RHEA-COMP:11604"/>
        <dbReference type="ChEBI" id="CHEBI:15378"/>
        <dbReference type="ChEBI" id="CHEBI:29999"/>
        <dbReference type="ChEBI" id="CHEBI:30616"/>
        <dbReference type="ChEBI" id="CHEBI:83421"/>
        <dbReference type="ChEBI" id="CHEBI:456216"/>
        <dbReference type="EC" id="2.7.11.1"/>
    </reaction>
</comment>
<dbReference type="KEGG" id="rsz:108862578"/>
<evidence type="ECO:0000256" key="19">
    <source>
        <dbReference type="SAM" id="MobiDB-lite"/>
    </source>
</evidence>
<dbReference type="PANTHER" id="PTHR48006:SF60">
    <property type="entry name" value="PROTEIN KINASE DOMAIN-CONTAINING PROTEIN"/>
    <property type="match status" value="1"/>
</dbReference>
<dbReference type="FunFam" id="3.80.10.10:FF:000433">
    <property type="entry name" value="Putative LRR receptor-like serine/threonine-protein kinase isoform A"/>
    <property type="match status" value="1"/>
</dbReference>
<dbReference type="Pfam" id="PF07714">
    <property type="entry name" value="PK_Tyr_Ser-Thr"/>
    <property type="match status" value="1"/>
</dbReference>
<dbReference type="GeneID" id="108862578"/>
<keyword evidence="15" id="KW-0675">Receptor</keyword>
<dbReference type="FunFam" id="3.30.200.20:FF:000217">
    <property type="entry name" value="probable LRR receptor-like serine/threonine-protein kinase At1g53430"/>
    <property type="match status" value="1"/>
</dbReference>
<evidence type="ECO:0000256" key="18">
    <source>
        <dbReference type="ARBA" id="ARBA00048679"/>
    </source>
</evidence>
<organism evidence="22 23">
    <name type="scientific">Raphanus sativus</name>
    <name type="common">Radish</name>
    <name type="synonym">Raphanus raphanistrum var. sativus</name>
    <dbReference type="NCBI Taxonomy" id="3726"/>
    <lineage>
        <taxon>Eukaryota</taxon>
        <taxon>Viridiplantae</taxon>
        <taxon>Streptophyta</taxon>
        <taxon>Embryophyta</taxon>
        <taxon>Tracheophyta</taxon>
        <taxon>Spermatophyta</taxon>
        <taxon>Magnoliopsida</taxon>
        <taxon>eudicotyledons</taxon>
        <taxon>Gunneridae</taxon>
        <taxon>Pentapetalae</taxon>
        <taxon>rosids</taxon>
        <taxon>malvids</taxon>
        <taxon>Brassicales</taxon>
        <taxon>Brassicaceae</taxon>
        <taxon>Brassiceae</taxon>
        <taxon>Raphanus</taxon>
    </lineage>
</organism>
<evidence type="ECO:0000256" key="8">
    <source>
        <dbReference type="ARBA" id="ARBA00022729"/>
    </source>
</evidence>
<evidence type="ECO:0000259" key="21">
    <source>
        <dbReference type="PROSITE" id="PS50011"/>
    </source>
</evidence>
<dbReference type="SUPFAM" id="SSF52058">
    <property type="entry name" value="L domain-like"/>
    <property type="match status" value="1"/>
</dbReference>
<dbReference type="InterPro" id="IPR051824">
    <property type="entry name" value="LRR_Rcpt-Like_S/T_Kinase"/>
</dbReference>
<evidence type="ECO:0000256" key="20">
    <source>
        <dbReference type="SAM" id="Phobius"/>
    </source>
</evidence>
<dbReference type="InterPro" id="IPR000719">
    <property type="entry name" value="Prot_kinase_dom"/>
</dbReference>
<keyword evidence="22" id="KW-1185">Reference proteome</keyword>
<sequence length="1046" mass="116193">MFVCFPPKKKREMSFILSVEKVMNVLLFIAILFGIFGTNAQLLPDDEVQTLRTIFTKLQHPVNIGSTSCFRDSNFTSGDGNRTIICDCTVNSTCHVTRIFLKSLSLPGIFPPEFGDLTRLLEIDLSRNYLNGTIPTTLSRTPLQILSVTGNRLSGQIPPQLGNVTTLINLNLESNSLSGRIPPSLGSLTSLQTLLLSANNFTGQLPESLINLKNLTSFRIDGNSLSGKIPDFIGNWTQLDRLDLQGSSMSGPIPASFSNLRNLTELRITDLNGPAFDFPDLENLANIERLVLRNCLIRGRIPDYIGSMSKLKTLDLSSNLLTGPIPNTFRNLDYNFMYLSNNSLSGQVPQFILDSKDSLDLSYNNFTQAPSRSCNMPNINMVSSYSSETDNSVQWCLRRDLPCPREAKQSSLFINCGGEAVEVGKDRYEEDLNTEGESIFMPVGDRWGYSSSGTWLGDDGLPYLASDDRFNLLNDSVPQYYKTARLAPQSLKYYGLCLRSESYKLQLHFAEIMFSDDQTFNSLGRRIFDIYLQGNLLVKDFNIAERAGGVGKPYTMQIDRVQVNGSTLEVHLLWSGKGTNILPRRGIYGPLISAITITPNYKVDDGKPLSNGAVAGIVVAACAVLALLVLLILRLTGYLGRKKEEDDNEELRGLDLQTGSFTLKQIKRATNNFDPENKIGEGGFGPVYKGVLGDGTTIAVKQLSSKSKQGNREFVTEIGMISALQHPNLVKLYGCCIEGKELLLVYEYLENNSLARALFGSEKQRLHLDWATRNKICIGIAKGLAYLHEESRLKIVHRDIKATNVLLDQSLNAKISDFGLAKLDEEENTHISTRIAGTIGYMAPEYAMRGYLTDKADVYSFGVVCLEIVSGKSNTNYRPKEEFVYLLDWAYVLQEQGNLLELVDMDLGTNFSKKEAKRMLNIALLCTNPSPTLRPPMSSVVSMLEGKSKVEPPLVKREADPTGAAAMRFRAFELLSQDSESQASTFERDREKKSSSSIDGPWVDSSCSAPGKDVDMKREEEEEEEEKRSSSSSRKLLDDLTEVKVE</sequence>
<keyword evidence="12" id="KW-0067">ATP-binding</keyword>
<dbReference type="PROSITE" id="PS50011">
    <property type="entry name" value="PROTEIN_KINASE_DOM"/>
    <property type="match status" value="1"/>
</dbReference>
<evidence type="ECO:0000256" key="4">
    <source>
        <dbReference type="ARBA" id="ARBA00022553"/>
    </source>
</evidence>
<dbReference type="GO" id="GO:0005524">
    <property type="term" value="F:ATP binding"/>
    <property type="evidence" value="ECO:0007669"/>
    <property type="project" value="UniProtKB-KW"/>
</dbReference>
<feature type="compositionally biased region" description="Basic and acidic residues" evidence="19">
    <location>
        <begin position="1035"/>
        <end position="1046"/>
    </location>
</feature>
<evidence type="ECO:0000256" key="11">
    <source>
        <dbReference type="ARBA" id="ARBA00022777"/>
    </source>
</evidence>
<dbReference type="Gene3D" id="1.10.510.10">
    <property type="entry name" value="Transferase(Phosphotransferase) domain 1"/>
    <property type="match status" value="1"/>
</dbReference>
<dbReference type="Pfam" id="PF11721">
    <property type="entry name" value="Malectin"/>
    <property type="match status" value="1"/>
</dbReference>
<keyword evidence="11" id="KW-0418">Kinase</keyword>
<dbReference type="InterPro" id="IPR032675">
    <property type="entry name" value="LRR_dom_sf"/>
</dbReference>
<dbReference type="InterPro" id="IPR055414">
    <property type="entry name" value="LRR_R13L4/SHOC2-like"/>
</dbReference>
<evidence type="ECO:0000256" key="5">
    <source>
        <dbReference type="ARBA" id="ARBA00022614"/>
    </source>
</evidence>
<feature type="region of interest" description="Disordered" evidence="19">
    <location>
        <begin position="980"/>
        <end position="1046"/>
    </location>
</feature>
<keyword evidence="5" id="KW-0433">Leucine-rich repeat</keyword>
<evidence type="ECO:0000256" key="1">
    <source>
        <dbReference type="ARBA" id="ARBA00004479"/>
    </source>
</evidence>
<dbReference type="InterPro" id="IPR008271">
    <property type="entry name" value="Ser/Thr_kinase_AS"/>
</dbReference>
<keyword evidence="16" id="KW-0325">Glycoprotein</keyword>
<dbReference type="PANTHER" id="PTHR48006">
    <property type="entry name" value="LEUCINE-RICH REPEAT-CONTAINING PROTEIN DDB_G0281931-RELATED"/>
    <property type="match status" value="1"/>
</dbReference>
<evidence type="ECO:0000256" key="6">
    <source>
        <dbReference type="ARBA" id="ARBA00022679"/>
    </source>
</evidence>
<evidence type="ECO:0000256" key="9">
    <source>
        <dbReference type="ARBA" id="ARBA00022737"/>
    </source>
</evidence>
<dbReference type="FunFam" id="3.80.10.10:FF:000383">
    <property type="entry name" value="Leucine-rich repeat receptor protein kinase EMS1"/>
    <property type="match status" value="1"/>
</dbReference>
<evidence type="ECO:0000256" key="13">
    <source>
        <dbReference type="ARBA" id="ARBA00022989"/>
    </source>
</evidence>
<dbReference type="GO" id="GO:0004674">
    <property type="term" value="F:protein serine/threonine kinase activity"/>
    <property type="evidence" value="ECO:0007669"/>
    <property type="project" value="UniProtKB-KW"/>
</dbReference>
<dbReference type="InterPro" id="IPR001611">
    <property type="entry name" value="Leu-rich_rpt"/>
</dbReference>
<dbReference type="AlphaFoldDB" id="A0A6J0P5B5"/>
<dbReference type="Gene3D" id="3.30.200.20">
    <property type="entry name" value="Phosphorylase Kinase, domain 1"/>
    <property type="match status" value="1"/>
</dbReference>
<dbReference type="CDD" id="cd14066">
    <property type="entry name" value="STKc_IRAK"/>
    <property type="match status" value="1"/>
</dbReference>
<dbReference type="PROSITE" id="PS00108">
    <property type="entry name" value="PROTEIN_KINASE_ST"/>
    <property type="match status" value="1"/>
</dbReference>
<dbReference type="Pfam" id="PF23598">
    <property type="entry name" value="LRR_14"/>
    <property type="match status" value="1"/>
</dbReference>
<evidence type="ECO:0000256" key="15">
    <source>
        <dbReference type="ARBA" id="ARBA00023170"/>
    </source>
</evidence>
<dbReference type="FunFam" id="2.60.120.430:FF:000004">
    <property type="entry name" value="Putative leucine-rich repeat receptor-like serine/threonine-protein kinase"/>
    <property type="match status" value="1"/>
</dbReference>
<evidence type="ECO:0000256" key="12">
    <source>
        <dbReference type="ARBA" id="ARBA00022840"/>
    </source>
</evidence>
<keyword evidence="7 20" id="KW-0812">Transmembrane</keyword>
<evidence type="ECO:0000256" key="10">
    <source>
        <dbReference type="ARBA" id="ARBA00022741"/>
    </source>
</evidence>
<comment type="catalytic activity">
    <reaction evidence="17">
        <text>L-threonyl-[protein] + ATP = O-phospho-L-threonyl-[protein] + ADP + H(+)</text>
        <dbReference type="Rhea" id="RHEA:46608"/>
        <dbReference type="Rhea" id="RHEA-COMP:11060"/>
        <dbReference type="Rhea" id="RHEA-COMP:11605"/>
        <dbReference type="ChEBI" id="CHEBI:15378"/>
        <dbReference type="ChEBI" id="CHEBI:30013"/>
        <dbReference type="ChEBI" id="CHEBI:30616"/>
        <dbReference type="ChEBI" id="CHEBI:61977"/>
        <dbReference type="ChEBI" id="CHEBI:456216"/>
        <dbReference type="EC" id="2.7.11.1"/>
    </reaction>
</comment>
<dbReference type="SUPFAM" id="SSF56112">
    <property type="entry name" value="Protein kinase-like (PK-like)"/>
    <property type="match status" value="1"/>
</dbReference>
<dbReference type="InterPro" id="IPR011009">
    <property type="entry name" value="Kinase-like_dom_sf"/>
</dbReference>
<dbReference type="Gene3D" id="3.80.10.10">
    <property type="entry name" value="Ribonuclease Inhibitor"/>
    <property type="match status" value="3"/>
</dbReference>
<evidence type="ECO:0000313" key="22">
    <source>
        <dbReference type="Proteomes" id="UP000504610"/>
    </source>
</evidence>
<keyword evidence="6" id="KW-0808">Transferase</keyword>
<name>A0A6J0P5B5_RAPSA</name>
<gene>
    <name evidence="23" type="primary">LOC108862578</name>
</gene>
<dbReference type="RefSeq" id="XP_018492252.1">
    <property type="nucleotide sequence ID" value="XM_018636750.2"/>
</dbReference>
<dbReference type="Gene3D" id="2.60.120.430">
    <property type="entry name" value="Galactose-binding lectin"/>
    <property type="match status" value="1"/>
</dbReference>
<keyword evidence="9" id="KW-0677">Repeat</keyword>
<feature type="transmembrane region" description="Helical" evidence="20">
    <location>
        <begin position="612"/>
        <end position="633"/>
    </location>
</feature>
<feature type="domain" description="Protein kinase" evidence="21">
    <location>
        <begin position="673"/>
        <end position="954"/>
    </location>
</feature>
<comment type="subcellular location">
    <subcellularLocation>
        <location evidence="1">Membrane</location>
        <topology evidence="1">Single-pass type I membrane protein</topology>
    </subcellularLocation>
</comment>
<keyword evidence="13 20" id="KW-1133">Transmembrane helix</keyword>
<reference evidence="23" key="2">
    <citation type="submission" date="2025-08" db="UniProtKB">
        <authorList>
            <consortium name="RefSeq"/>
        </authorList>
    </citation>
    <scope>IDENTIFICATION</scope>
    <source>
        <tissue evidence="23">Leaf</tissue>
    </source>
</reference>
<accession>A0A6J0P5B5</accession>
<keyword evidence="8" id="KW-0732">Signal</keyword>
<dbReference type="EC" id="2.7.11.1" evidence="2"/>
<dbReference type="Pfam" id="PF00560">
    <property type="entry name" value="LRR_1"/>
    <property type="match status" value="1"/>
</dbReference>
<evidence type="ECO:0000256" key="17">
    <source>
        <dbReference type="ARBA" id="ARBA00047899"/>
    </source>
</evidence>
<keyword evidence="4" id="KW-0597">Phosphoprotein</keyword>